<evidence type="ECO:0000313" key="6">
    <source>
        <dbReference type="Proteomes" id="UP000014975"/>
    </source>
</evidence>
<dbReference type="SMART" id="SM00062">
    <property type="entry name" value="PBPb"/>
    <property type="match status" value="1"/>
</dbReference>
<feature type="compositionally biased region" description="Pro residues" evidence="2">
    <location>
        <begin position="275"/>
        <end position="285"/>
    </location>
</feature>
<keyword evidence="6" id="KW-1185">Reference proteome</keyword>
<dbReference type="PATRIC" id="fig|1121439.3.peg.2197"/>
<dbReference type="STRING" id="1121439.dsat_0828"/>
<feature type="chain" id="PRO_5004544785" evidence="3">
    <location>
        <begin position="23"/>
        <end position="293"/>
    </location>
</feature>
<comment type="caution">
    <text evidence="5">The sequence shown here is derived from an EMBL/GenBank/DDBJ whole genome shotgun (WGS) entry which is preliminary data.</text>
</comment>
<protein>
    <submittedName>
        <fullName evidence="5">ABC-type transporter, periplasmic subunit family 3</fullName>
    </submittedName>
</protein>
<dbReference type="Proteomes" id="UP000014975">
    <property type="component" value="Unassembled WGS sequence"/>
</dbReference>
<dbReference type="InterPro" id="IPR001638">
    <property type="entry name" value="Solute-binding_3/MltF_N"/>
</dbReference>
<evidence type="ECO:0000256" key="2">
    <source>
        <dbReference type="SAM" id="MobiDB-lite"/>
    </source>
</evidence>
<sequence>MRPRSISLIASAAVIAVALALAACPGQDDKHDDLAGYRAQLRVGYAIEPPYSFLSETGEVTGEGPEIVRHVAARLELDNVRWILMGFGSLIDELRDGRIDVVGTPMFITPERTSLVRFSVPVSQVGQGLLVLGGNPKKLHSYEDAAAHADAVVAVLAGAVEKGILQDQGLPADRVFVAQDVETALSALRHGRVDGLALTSPTVNHLASRSNGLFEAATPFTGPVVDGTTYFGLSALVFRPHDEALARAFNAVLTEFIGSQEHREIVQSLGFGPETIPPHPATPRPPARESVPK</sequence>
<reference evidence="5 6" key="1">
    <citation type="journal article" date="2013" name="Genome Announc.">
        <title>Draft genome sequences for three mercury-methylating, sulfate-reducing bacteria.</title>
        <authorList>
            <person name="Brown S.D."/>
            <person name="Hurt R.A.Jr."/>
            <person name="Gilmour C.C."/>
            <person name="Elias D.A."/>
        </authorList>
    </citation>
    <scope>NUCLEOTIDE SEQUENCE [LARGE SCALE GENOMIC DNA]</scope>
    <source>
        <strain evidence="5 6">DSM 16529</strain>
    </source>
</reference>
<dbReference type="Gene3D" id="3.40.190.10">
    <property type="entry name" value="Periplasmic binding protein-like II"/>
    <property type="match status" value="2"/>
</dbReference>
<name>S7UC83_9BACT</name>
<dbReference type="OrthoDB" id="9768183at2"/>
<organism evidence="5 6">
    <name type="scientific">Alkalidesulfovibrio alkalitolerans DSM 16529</name>
    <dbReference type="NCBI Taxonomy" id="1121439"/>
    <lineage>
        <taxon>Bacteria</taxon>
        <taxon>Pseudomonadati</taxon>
        <taxon>Thermodesulfobacteriota</taxon>
        <taxon>Desulfovibrionia</taxon>
        <taxon>Desulfovibrionales</taxon>
        <taxon>Desulfovibrionaceae</taxon>
        <taxon>Alkalidesulfovibrio</taxon>
    </lineage>
</organism>
<evidence type="ECO:0000256" key="3">
    <source>
        <dbReference type="SAM" id="SignalP"/>
    </source>
</evidence>
<dbReference type="PANTHER" id="PTHR35936:SF17">
    <property type="entry name" value="ARGININE-BINDING EXTRACELLULAR PROTEIN ARTP"/>
    <property type="match status" value="1"/>
</dbReference>
<keyword evidence="1 3" id="KW-0732">Signal</keyword>
<evidence type="ECO:0000313" key="5">
    <source>
        <dbReference type="EMBL" id="EPR31504.1"/>
    </source>
</evidence>
<proteinExistence type="predicted"/>
<dbReference type="AlphaFoldDB" id="S7UC83"/>
<feature type="signal peptide" evidence="3">
    <location>
        <begin position="1"/>
        <end position="22"/>
    </location>
</feature>
<dbReference type="PANTHER" id="PTHR35936">
    <property type="entry name" value="MEMBRANE-BOUND LYTIC MUREIN TRANSGLYCOSYLASE F"/>
    <property type="match status" value="1"/>
</dbReference>
<dbReference type="Pfam" id="PF00497">
    <property type="entry name" value="SBP_bac_3"/>
    <property type="match status" value="1"/>
</dbReference>
<accession>S7UC83</accession>
<evidence type="ECO:0000259" key="4">
    <source>
        <dbReference type="SMART" id="SM00062"/>
    </source>
</evidence>
<evidence type="ECO:0000256" key="1">
    <source>
        <dbReference type="ARBA" id="ARBA00022729"/>
    </source>
</evidence>
<feature type="domain" description="Solute-binding protein family 3/N-terminal" evidence="4">
    <location>
        <begin position="40"/>
        <end position="273"/>
    </location>
</feature>
<dbReference type="PROSITE" id="PS51257">
    <property type="entry name" value="PROKAR_LIPOPROTEIN"/>
    <property type="match status" value="1"/>
</dbReference>
<dbReference type="EMBL" id="ATHI01000028">
    <property type="protein sequence ID" value="EPR31504.1"/>
    <property type="molecule type" value="Genomic_DNA"/>
</dbReference>
<feature type="region of interest" description="Disordered" evidence="2">
    <location>
        <begin position="270"/>
        <end position="293"/>
    </location>
</feature>
<gene>
    <name evidence="5" type="ORF">dsat_0828</name>
</gene>
<dbReference type="SUPFAM" id="SSF53850">
    <property type="entry name" value="Periplasmic binding protein-like II"/>
    <property type="match status" value="1"/>
</dbReference>
<dbReference type="eggNOG" id="COG0834">
    <property type="taxonomic scope" value="Bacteria"/>
</dbReference>